<dbReference type="SMR" id="A0A1J6IFU4"/>
<organism evidence="2 3">
    <name type="scientific">Nicotiana attenuata</name>
    <name type="common">Coyote tobacco</name>
    <dbReference type="NCBI Taxonomy" id="49451"/>
    <lineage>
        <taxon>Eukaryota</taxon>
        <taxon>Viridiplantae</taxon>
        <taxon>Streptophyta</taxon>
        <taxon>Embryophyta</taxon>
        <taxon>Tracheophyta</taxon>
        <taxon>Spermatophyta</taxon>
        <taxon>Magnoliopsida</taxon>
        <taxon>eudicotyledons</taxon>
        <taxon>Gunneridae</taxon>
        <taxon>Pentapetalae</taxon>
        <taxon>asterids</taxon>
        <taxon>lamiids</taxon>
        <taxon>Solanales</taxon>
        <taxon>Solanaceae</taxon>
        <taxon>Nicotianoideae</taxon>
        <taxon>Nicotianeae</taxon>
        <taxon>Nicotiana</taxon>
    </lineage>
</organism>
<dbReference type="Proteomes" id="UP000187609">
    <property type="component" value="Unassembled WGS sequence"/>
</dbReference>
<dbReference type="STRING" id="49451.A0A1J6IFU4"/>
<dbReference type="OMA" id="CNTCLVD"/>
<dbReference type="Pfam" id="PF00168">
    <property type="entry name" value="C2"/>
    <property type="match status" value="1"/>
</dbReference>
<dbReference type="PROSITE" id="PS50004">
    <property type="entry name" value="C2"/>
    <property type="match status" value="1"/>
</dbReference>
<sequence>MEARCFYFTVHSASDLQDVREFGRMKVYAKVSMAGKTKCTEVDLVNETNPEWNTTLCFVIPEKDIIQGSISAKIELFCKRTLSHDKYVGELLLSLAPRYKGECTFPVRRNDNSNKSKSFGTLTFSHVLGDKLIVADSSSSTKDNKHTIEIIQIGVGIMNAVATAFT</sequence>
<evidence type="ECO:0000313" key="3">
    <source>
        <dbReference type="Proteomes" id="UP000187609"/>
    </source>
</evidence>
<evidence type="ECO:0000313" key="2">
    <source>
        <dbReference type="EMBL" id="OIS96606.1"/>
    </source>
</evidence>
<accession>A0A1J6IFU4</accession>
<gene>
    <name evidence="2" type="ORF">A4A49_14038</name>
</gene>
<dbReference type="InterPro" id="IPR000008">
    <property type="entry name" value="C2_dom"/>
</dbReference>
<comment type="caution">
    <text evidence="2">The sequence shown here is derived from an EMBL/GenBank/DDBJ whole genome shotgun (WGS) entry which is preliminary data.</text>
</comment>
<dbReference type="InterPro" id="IPR035892">
    <property type="entry name" value="C2_domain_sf"/>
</dbReference>
<name>A0A1J6IFU4_NICAT</name>
<proteinExistence type="predicted"/>
<dbReference type="AlphaFoldDB" id="A0A1J6IFU4"/>
<dbReference type="PANTHER" id="PTHR32246">
    <property type="entry name" value="INGRESSION PROTEIN FIC1"/>
    <property type="match status" value="1"/>
</dbReference>
<dbReference type="SUPFAM" id="SSF49562">
    <property type="entry name" value="C2 domain (Calcium/lipid-binding domain, CaLB)"/>
    <property type="match status" value="1"/>
</dbReference>
<dbReference type="Gene3D" id="2.60.40.150">
    <property type="entry name" value="C2 domain"/>
    <property type="match status" value="1"/>
</dbReference>
<keyword evidence="3" id="KW-1185">Reference proteome</keyword>
<dbReference type="PANTHER" id="PTHR32246:SF96">
    <property type="entry name" value="PROTEIN SRC2 HOMOLOG"/>
    <property type="match status" value="1"/>
</dbReference>
<dbReference type="EMBL" id="MJEQ01037193">
    <property type="protein sequence ID" value="OIS96606.1"/>
    <property type="molecule type" value="Genomic_DNA"/>
</dbReference>
<protein>
    <recommendedName>
        <fullName evidence="1">C2 domain-containing protein</fullName>
    </recommendedName>
</protein>
<evidence type="ECO:0000259" key="1">
    <source>
        <dbReference type="PROSITE" id="PS50004"/>
    </source>
</evidence>
<reference evidence="2" key="1">
    <citation type="submission" date="2016-11" db="EMBL/GenBank/DDBJ databases">
        <title>The genome of Nicotiana attenuata.</title>
        <authorList>
            <person name="Xu S."/>
            <person name="Brockmoeller T."/>
            <person name="Gaquerel E."/>
            <person name="Navarro A."/>
            <person name="Kuhl H."/>
            <person name="Gase K."/>
            <person name="Ling Z."/>
            <person name="Zhou W."/>
            <person name="Kreitzer C."/>
            <person name="Stanke M."/>
            <person name="Tang H."/>
            <person name="Lyons E."/>
            <person name="Pandey P."/>
            <person name="Pandey S.P."/>
            <person name="Timmermann B."/>
            <person name="Baldwin I.T."/>
        </authorList>
    </citation>
    <scope>NUCLEOTIDE SEQUENCE [LARGE SCALE GENOMIC DNA]</scope>
    <source>
        <strain evidence="2">UT</strain>
    </source>
</reference>
<dbReference type="Gramene" id="OIS96606">
    <property type="protein sequence ID" value="OIS96606"/>
    <property type="gene ID" value="A4A49_14038"/>
</dbReference>
<feature type="domain" description="C2" evidence="1">
    <location>
        <begin position="1"/>
        <end position="109"/>
    </location>
</feature>